<gene>
    <name evidence="1" type="ORF">PPENT_87.1.T0440031</name>
</gene>
<name>A0A8S1UUV0_9CILI</name>
<reference evidence="1" key="1">
    <citation type="submission" date="2021-01" db="EMBL/GenBank/DDBJ databases">
        <authorList>
            <consortium name="Genoscope - CEA"/>
            <person name="William W."/>
        </authorList>
    </citation>
    <scope>NUCLEOTIDE SEQUENCE</scope>
</reference>
<keyword evidence="2" id="KW-1185">Reference proteome</keyword>
<comment type="caution">
    <text evidence="1">The sequence shown here is derived from an EMBL/GenBank/DDBJ whole genome shotgun (WGS) entry which is preliminary data.</text>
</comment>
<evidence type="ECO:0000313" key="1">
    <source>
        <dbReference type="EMBL" id="CAD8166226.1"/>
    </source>
</evidence>
<evidence type="ECO:0000313" key="2">
    <source>
        <dbReference type="Proteomes" id="UP000689195"/>
    </source>
</evidence>
<accession>A0A8S1UUV0</accession>
<dbReference type="AlphaFoldDB" id="A0A8S1UUV0"/>
<sequence>MLRCPGIRNQEIITFLECILNQKEWSQNQFCQTYLQLNQDGSTSKLEKINGNIISNLMEQTLNYVQNVQNLIYQIKIISSQIIILNYNNLNSFASLKVLIIYVTNVHYLIAKYVDFNQQEQYVYYVNGIVNQQMDNVQLEFGIKTKIIVYYPILFLLLRIVKDVLQIIVCIVLNMFLITQQNLHFTVLQNNIFLNYYFRILFDLQIISINNKYQIQIFCSKILLLDIKVINCFSFLNQIIKVQFSSKKNKKQFKLKILNITIIFKKSARIRYFEQFGQFTEITEINRDNGMFNIIGGQVMIDQFIIQVIILSQIFQIINSNKILMKNVYISDFSALYQLPLIFINQQLNLMVILQNIMIQRFSINQMNYIEENIQQYVVVECQLKKLILVDDYSSQNFIKQNIQLLQQQSTKIGYPLIQFISQVKTIRSVKLTQINCQNCSKGILFFHLNIFNYVKINEFLCIYNSIKENGCLHFKGNSQNYNKKVTVCNSDFILNKGSQGGAIMAEKQYYLQADAKQLEIQQASQEEVYMLISINMKLKQINLFLF</sequence>
<dbReference type="Proteomes" id="UP000689195">
    <property type="component" value="Unassembled WGS sequence"/>
</dbReference>
<proteinExistence type="predicted"/>
<protein>
    <submittedName>
        <fullName evidence="1">Uncharacterized protein</fullName>
    </submittedName>
</protein>
<dbReference type="EMBL" id="CAJJDO010000044">
    <property type="protein sequence ID" value="CAD8166226.1"/>
    <property type="molecule type" value="Genomic_DNA"/>
</dbReference>
<organism evidence="1 2">
    <name type="scientific">Paramecium pentaurelia</name>
    <dbReference type="NCBI Taxonomy" id="43138"/>
    <lineage>
        <taxon>Eukaryota</taxon>
        <taxon>Sar</taxon>
        <taxon>Alveolata</taxon>
        <taxon>Ciliophora</taxon>
        <taxon>Intramacronucleata</taxon>
        <taxon>Oligohymenophorea</taxon>
        <taxon>Peniculida</taxon>
        <taxon>Parameciidae</taxon>
        <taxon>Paramecium</taxon>
    </lineage>
</organism>